<dbReference type="SUPFAM" id="SSF53335">
    <property type="entry name" value="S-adenosyl-L-methionine-dependent methyltransferases"/>
    <property type="match status" value="1"/>
</dbReference>
<dbReference type="AlphaFoldDB" id="A0A5J4QP63"/>
<gene>
    <name evidence="3" type="ORF">EZS27_027770</name>
</gene>
<organism evidence="3">
    <name type="scientific">termite gut metagenome</name>
    <dbReference type="NCBI Taxonomy" id="433724"/>
    <lineage>
        <taxon>unclassified sequences</taxon>
        <taxon>metagenomes</taxon>
        <taxon>organismal metagenomes</taxon>
    </lineage>
</organism>
<feature type="domain" description="N6 adenine-specific DNA methyltransferase N-terminal" evidence="2">
    <location>
        <begin position="7"/>
        <end position="95"/>
    </location>
</feature>
<evidence type="ECO:0000313" key="3">
    <source>
        <dbReference type="EMBL" id="KAA6322710.1"/>
    </source>
</evidence>
<dbReference type="InterPro" id="IPR029063">
    <property type="entry name" value="SAM-dependent_MTases_sf"/>
</dbReference>
<dbReference type="InterPro" id="IPR038333">
    <property type="entry name" value="T1MK-like_N_sf"/>
</dbReference>
<dbReference type="EMBL" id="SNRY01002977">
    <property type="protein sequence ID" value="KAA6322710.1"/>
    <property type="molecule type" value="Genomic_DNA"/>
</dbReference>
<proteinExistence type="predicted"/>
<name>A0A5J4QP63_9ZZZZ</name>
<comment type="caution">
    <text evidence="3">The sequence shown here is derived from an EMBL/GenBank/DDBJ whole genome shotgun (WGS) entry which is preliminary data.</text>
</comment>
<dbReference type="InterPro" id="IPR022749">
    <property type="entry name" value="D12N6_MeTrfase_N"/>
</dbReference>
<evidence type="ECO:0000256" key="1">
    <source>
        <dbReference type="ARBA" id="ARBA00022747"/>
    </source>
</evidence>
<evidence type="ECO:0000259" key="2">
    <source>
        <dbReference type="Pfam" id="PF12161"/>
    </source>
</evidence>
<accession>A0A5J4QP63</accession>
<dbReference type="Gene3D" id="1.20.1260.30">
    <property type="match status" value="1"/>
</dbReference>
<reference evidence="3" key="1">
    <citation type="submission" date="2019-03" db="EMBL/GenBank/DDBJ databases">
        <title>Single cell metagenomics reveals metabolic interactions within the superorganism composed of flagellate Streblomastix strix and complex community of Bacteroidetes bacteria on its surface.</title>
        <authorList>
            <person name="Treitli S.C."/>
            <person name="Kolisko M."/>
            <person name="Husnik F."/>
            <person name="Keeling P."/>
            <person name="Hampl V."/>
        </authorList>
    </citation>
    <scope>NUCLEOTIDE SEQUENCE</scope>
    <source>
        <strain evidence="3">STM</strain>
    </source>
</reference>
<keyword evidence="1" id="KW-0680">Restriction system</keyword>
<dbReference type="Pfam" id="PF12161">
    <property type="entry name" value="HsdM_N"/>
    <property type="match status" value="1"/>
</dbReference>
<dbReference type="GO" id="GO:0009307">
    <property type="term" value="P:DNA restriction-modification system"/>
    <property type="evidence" value="ECO:0007669"/>
    <property type="project" value="UniProtKB-KW"/>
</dbReference>
<sequence>MNNIGGTIKSIRDIFRKDPGLSGDAQRIEQLGWMIFLKLFDDKDKEKEIANVKYQSPIPTELQWRNWAEDDEGITGDALIDFVNNKLFLQLKNLQVSEDNRLGIIIHQIFGGTNN</sequence>
<protein>
    <recommendedName>
        <fullName evidence="2">N6 adenine-specific DNA methyltransferase N-terminal domain-containing protein</fullName>
    </recommendedName>
</protein>